<dbReference type="Proteomes" id="UP000027331">
    <property type="component" value="Unassembled WGS sequence"/>
</dbReference>
<keyword evidence="2 5" id="KW-0378">Hydrolase</keyword>
<proteinExistence type="predicted"/>
<reference evidence="4 6" key="1">
    <citation type="submission" date="2014-04" db="EMBL/GenBank/DDBJ databases">
        <title>Vibrio metecus sp. nov., a close relative of Vibrio cholerae isolated from coastal brackish ponds and clinical specimens.</title>
        <authorList>
            <person name="Kirchberger P.C."/>
            <person name="Turnsek M."/>
            <person name="Hunt D.E."/>
            <person name="Haley B.J."/>
            <person name="Colwell R."/>
            <person name="Polz M.F."/>
            <person name="Tarr C.L."/>
            <person name="Boucher Y."/>
        </authorList>
    </citation>
    <scope>NUCLEOTIDE SEQUENCE [LARGE SCALE GENOMIC DNA]</scope>
    <source>
        <strain evidence="4">OP3H</strain>
        <strain evidence="6">PPCK-2014</strain>
    </source>
</reference>
<dbReference type="EMBL" id="JJMN01000045">
    <property type="protein sequence ID" value="KDO14702.1"/>
    <property type="molecule type" value="Genomic_DNA"/>
</dbReference>
<evidence type="ECO:0000256" key="2">
    <source>
        <dbReference type="ARBA" id="ARBA00022801"/>
    </source>
</evidence>
<reference evidence="5 7" key="2">
    <citation type="journal article" date="2015" name="Genome Biol. Evol.">
        <title>The Dynamics of Genetic Interactions between Vibrio metoecus and Vibrio cholerae, Two Close Relatives Co-Occurring in the Environment.</title>
        <authorList>
            <person name="Orata F.D."/>
            <person name="Kirchberger P.C."/>
            <person name="Meheust R."/>
            <person name="Barlow E.J."/>
            <person name="Tarr C.L."/>
            <person name="Boucher Y."/>
        </authorList>
    </citation>
    <scope>NUCLEOTIDE SEQUENCE [LARGE SCALE GENOMIC DNA]</scope>
    <source>
        <strain evidence="5 7">08-2459</strain>
    </source>
</reference>
<accession>A0A067BIX1</accession>
<dbReference type="NCBIfam" id="TIGR01488">
    <property type="entry name" value="HAD-SF-IB"/>
    <property type="match status" value="1"/>
</dbReference>
<evidence type="ECO:0000256" key="1">
    <source>
        <dbReference type="ARBA" id="ARBA00022723"/>
    </source>
</evidence>
<dbReference type="CDD" id="cd02612">
    <property type="entry name" value="HAD_PGPPase"/>
    <property type="match status" value="1"/>
</dbReference>
<dbReference type="InterPro" id="IPR006385">
    <property type="entry name" value="HAD_hydro_SerB1"/>
</dbReference>
<gene>
    <name evidence="5" type="ORF">AAY55_08700</name>
    <name evidence="4" type="ORF">DP83_07930</name>
</gene>
<keyword evidence="1" id="KW-0479">Metal-binding</keyword>
<dbReference type="PATRIC" id="fig|1481663.8.peg.5016"/>
<dbReference type="PANTHER" id="PTHR43344:SF13">
    <property type="entry name" value="PHOSPHATASE RV3661-RELATED"/>
    <property type="match status" value="1"/>
</dbReference>
<dbReference type="InterPro" id="IPR036412">
    <property type="entry name" value="HAD-like_sf"/>
</dbReference>
<dbReference type="RefSeq" id="WP_055027793.1">
    <property type="nucleotide sequence ID" value="NZ_CP035688.1"/>
</dbReference>
<dbReference type="PANTHER" id="PTHR43344">
    <property type="entry name" value="PHOSPHOSERINE PHOSPHATASE"/>
    <property type="match status" value="1"/>
</dbReference>
<protein>
    <submittedName>
        <fullName evidence="5">HAD family hydrolase</fullName>
    </submittedName>
</protein>
<dbReference type="AlphaFoldDB" id="A0A067BIX1"/>
<evidence type="ECO:0000313" key="4">
    <source>
        <dbReference type="EMBL" id="KDO14702.1"/>
    </source>
</evidence>
<dbReference type="Gene3D" id="3.40.50.1000">
    <property type="entry name" value="HAD superfamily/HAD-like"/>
    <property type="match status" value="1"/>
</dbReference>
<dbReference type="Gene3D" id="1.20.1440.100">
    <property type="entry name" value="SG protein - dephosphorylation function"/>
    <property type="match status" value="1"/>
</dbReference>
<organism evidence="5 7">
    <name type="scientific">Vibrio metoecus</name>
    <dbReference type="NCBI Taxonomy" id="1481663"/>
    <lineage>
        <taxon>Bacteria</taxon>
        <taxon>Pseudomonadati</taxon>
        <taxon>Pseudomonadota</taxon>
        <taxon>Gammaproteobacteria</taxon>
        <taxon>Vibrionales</taxon>
        <taxon>Vibrionaceae</taxon>
        <taxon>Vibrio</taxon>
    </lineage>
</organism>
<comment type="caution">
    <text evidence="5">The sequence shown here is derived from an EMBL/GenBank/DDBJ whole genome shotgun (WGS) entry which is preliminary data.</text>
</comment>
<evidence type="ECO:0000313" key="7">
    <source>
        <dbReference type="Proteomes" id="UP000053724"/>
    </source>
</evidence>
<keyword evidence="6" id="KW-1185">Reference proteome</keyword>
<name>A0A067BIX1_VIBMT</name>
<dbReference type="GO" id="GO:0016787">
    <property type="term" value="F:hydrolase activity"/>
    <property type="evidence" value="ECO:0007669"/>
    <property type="project" value="UniProtKB-KW"/>
</dbReference>
<dbReference type="SUPFAM" id="SSF56784">
    <property type="entry name" value="HAD-like"/>
    <property type="match status" value="1"/>
</dbReference>
<evidence type="ECO:0000313" key="6">
    <source>
        <dbReference type="Proteomes" id="UP000027331"/>
    </source>
</evidence>
<dbReference type="Pfam" id="PF12710">
    <property type="entry name" value="HAD"/>
    <property type="match status" value="1"/>
</dbReference>
<dbReference type="InterPro" id="IPR023214">
    <property type="entry name" value="HAD_sf"/>
</dbReference>
<evidence type="ECO:0000256" key="3">
    <source>
        <dbReference type="ARBA" id="ARBA00022842"/>
    </source>
</evidence>
<dbReference type="InterPro" id="IPR050582">
    <property type="entry name" value="HAD-like_SerB"/>
</dbReference>
<dbReference type="EMBL" id="LCUF01000009">
    <property type="protein sequence ID" value="KQA23582.1"/>
    <property type="molecule type" value="Genomic_DNA"/>
</dbReference>
<dbReference type="Proteomes" id="UP000053724">
    <property type="component" value="Unassembled WGS sequence"/>
</dbReference>
<evidence type="ECO:0000313" key="5">
    <source>
        <dbReference type="EMBL" id="KQA23582.1"/>
    </source>
</evidence>
<sequence>MSQPLYVFDLDDTLIDGDCAMIWNAFLAEKGIATERNFVEEDRRRMALYAQGKMDMAEYIAFAMQPLAQVPSTTVQDWVEECVSRLIVPKQFAQARELIAQLKQQGHTCIIISASVSFLVKTVAQRFGIEHALGIDLVNHNGCYSGDIEGVASYREGKVLRLQKWLSEQEATYHDIHFYTDSINDLPLCEHADFAYVVNPCPRLKAQAEQQGWPVLTWAV</sequence>
<dbReference type="NCBIfam" id="TIGR01490">
    <property type="entry name" value="HAD-SF-IB-hyp1"/>
    <property type="match status" value="1"/>
</dbReference>
<dbReference type="GO" id="GO:0046872">
    <property type="term" value="F:metal ion binding"/>
    <property type="evidence" value="ECO:0007669"/>
    <property type="project" value="UniProtKB-KW"/>
</dbReference>
<keyword evidence="3" id="KW-0460">Magnesium</keyword>